<feature type="binding site" evidence="17">
    <location>
        <begin position="43"/>
        <end position="46"/>
    </location>
    <ligand>
        <name>UDP-N-acetyl-alpha-D-glucosamine</name>
        <dbReference type="ChEBI" id="CHEBI:57705"/>
    </ligand>
</feature>
<dbReference type="InterPro" id="IPR050065">
    <property type="entry name" value="GlmU-like"/>
</dbReference>
<dbReference type="EC" id="2.3.1.157" evidence="17"/>
<evidence type="ECO:0000313" key="21">
    <source>
        <dbReference type="EMBL" id="UTO55094.1"/>
    </source>
</evidence>
<keyword evidence="8 17" id="KW-0460">Magnesium</keyword>
<keyword evidence="18" id="KW-1133">Transmembrane helix</keyword>
<evidence type="ECO:0000256" key="10">
    <source>
        <dbReference type="ARBA" id="ARBA00022984"/>
    </source>
</evidence>
<dbReference type="Proteomes" id="UP001059985">
    <property type="component" value="Chromosome"/>
</dbReference>
<dbReference type="GO" id="GO:0006048">
    <property type="term" value="P:UDP-N-acetylglucosamine biosynthetic process"/>
    <property type="evidence" value="ECO:0007669"/>
    <property type="project" value="InterPro"/>
</dbReference>
<dbReference type="InterPro" id="IPR029044">
    <property type="entry name" value="Nucleotide-diphossugar_trans"/>
</dbReference>
<feature type="region of interest" description="Pyrophosphorylase" evidence="17">
    <location>
        <begin position="1"/>
        <end position="262"/>
    </location>
</feature>
<feature type="binding site" evidence="17">
    <location>
        <position position="205"/>
    </location>
    <ligand>
        <name>UDP-N-acetyl-alpha-D-glucosamine</name>
        <dbReference type="ChEBI" id="CHEBI:57705"/>
    </ligand>
</feature>
<comment type="subcellular location">
    <subcellularLocation>
        <location evidence="17">Cytoplasm</location>
    </subcellularLocation>
</comment>
<evidence type="ECO:0000256" key="17">
    <source>
        <dbReference type="HAMAP-Rule" id="MF_01631"/>
    </source>
</evidence>
<comment type="pathway">
    <text evidence="17">Bacterial outer membrane biogenesis; LPS lipid A biosynthesis.</text>
</comment>
<dbReference type="PANTHER" id="PTHR43584:SF3">
    <property type="entry name" value="BIFUNCTIONAL PROTEIN GLMU"/>
    <property type="match status" value="1"/>
</dbReference>
<feature type="domain" description="MobA-like NTP transferase" evidence="19">
    <location>
        <begin position="40"/>
        <end position="176"/>
    </location>
</feature>
<reference evidence="21" key="1">
    <citation type="journal article" date="2022" name="Microorganisms">
        <title>Assembly and Comparison of Ca. Neoehrlichia mikurensis Genomes.</title>
        <authorList>
            <person name="Azagi T."/>
            <person name="Dirks R.P."/>
            <person name="Yebra-Pimentel E.S."/>
            <person name="Schaap P.J."/>
            <person name="Koehorst J.J."/>
            <person name="Esser H.J."/>
            <person name="Sprong H."/>
        </authorList>
    </citation>
    <scope>NUCLEOTIDE SEQUENCE</scope>
    <source>
        <strain evidence="22">18-2804</strain>
        <strain evidence="21">18-2837</strain>
    </source>
</reference>
<dbReference type="Proteomes" id="UP001059822">
    <property type="component" value="Chromosome"/>
</dbReference>
<feature type="binding site" evidence="17">
    <location>
        <position position="111"/>
    </location>
    <ligand>
        <name>UDP-N-acetyl-alpha-D-glucosamine</name>
        <dbReference type="ChEBI" id="CHEBI:57705"/>
    </ligand>
</feature>
<dbReference type="GO" id="GO:0000902">
    <property type="term" value="P:cell morphogenesis"/>
    <property type="evidence" value="ECO:0007669"/>
    <property type="project" value="UniProtKB-UniRule"/>
</dbReference>
<dbReference type="EC" id="2.7.7.23" evidence="17"/>
<dbReference type="GO" id="GO:0016020">
    <property type="term" value="C:membrane"/>
    <property type="evidence" value="ECO:0007669"/>
    <property type="project" value="GOC"/>
</dbReference>
<evidence type="ECO:0000313" key="22">
    <source>
        <dbReference type="EMBL" id="UTO56013.1"/>
    </source>
</evidence>
<evidence type="ECO:0000256" key="4">
    <source>
        <dbReference type="ARBA" id="ARBA00022679"/>
    </source>
</evidence>
<feature type="binding site" evidence="17">
    <location>
        <position position="456"/>
    </location>
    <ligand>
        <name>acetyl-CoA</name>
        <dbReference type="ChEBI" id="CHEBI:57288"/>
    </ligand>
</feature>
<feature type="binding site" evidence="17">
    <location>
        <position position="396"/>
    </location>
    <ligand>
        <name>acetyl-CoA</name>
        <dbReference type="ChEBI" id="CHEBI:57288"/>
    </ligand>
</feature>
<dbReference type="GO" id="GO:0009252">
    <property type="term" value="P:peptidoglycan biosynthetic process"/>
    <property type="evidence" value="ECO:0007669"/>
    <property type="project" value="UniProtKB-UniRule"/>
</dbReference>
<dbReference type="SUPFAM" id="SSF53448">
    <property type="entry name" value="Nucleotide-diphospho-sugar transferases"/>
    <property type="match status" value="1"/>
</dbReference>
<evidence type="ECO:0000256" key="13">
    <source>
        <dbReference type="ARBA" id="ARBA00023316"/>
    </source>
</evidence>
<evidence type="ECO:0000256" key="14">
    <source>
        <dbReference type="ARBA" id="ARBA00048247"/>
    </source>
</evidence>
<dbReference type="PANTHER" id="PTHR43584">
    <property type="entry name" value="NUCLEOTIDYL TRANSFERASE"/>
    <property type="match status" value="1"/>
</dbReference>
<evidence type="ECO:0000256" key="8">
    <source>
        <dbReference type="ARBA" id="ARBA00022842"/>
    </source>
</evidence>
<keyword evidence="4 17" id="KW-0808">Transferase</keyword>
<comment type="caution">
    <text evidence="17">Lacks conserved residue(s) required for the propagation of feature annotation.</text>
</comment>
<evidence type="ECO:0000259" key="19">
    <source>
        <dbReference type="Pfam" id="PF12804"/>
    </source>
</evidence>
<feature type="binding site" evidence="17">
    <location>
        <begin position="402"/>
        <end position="403"/>
    </location>
    <ligand>
        <name>acetyl-CoA</name>
        <dbReference type="ChEBI" id="CHEBI:57288"/>
    </ligand>
</feature>
<feature type="binding site" evidence="17">
    <location>
        <position position="142"/>
    </location>
    <ligand>
        <name>Mg(2+)</name>
        <dbReference type="ChEBI" id="CHEBI:18420"/>
    </ligand>
</feature>
<dbReference type="InterPro" id="IPR018357">
    <property type="entry name" value="Hexapep_transf_CS"/>
</dbReference>
<evidence type="ECO:0000256" key="2">
    <source>
        <dbReference type="ARBA" id="ARBA00007947"/>
    </source>
</evidence>
<keyword evidence="18" id="KW-0472">Membrane</keyword>
<keyword evidence="13 17" id="KW-0961">Cell wall biogenesis/degradation</keyword>
<dbReference type="EMBL" id="CP089286">
    <property type="protein sequence ID" value="UTO55094.1"/>
    <property type="molecule type" value="Genomic_DNA"/>
</dbReference>
<evidence type="ECO:0000313" key="23">
    <source>
        <dbReference type="Proteomes" id="UP001059822"/>
    </source>
</evidence>
<evidence type="ECO:0000256" key="1">
    <source>
        <dbReference type="ARBA" id="ARBA00007707"/>
    </source>
</evidence>
<evidence type="ECO:0000256" key="9">
    <source>
        <dbReference type="ARBA" id="ARBA00022960"/>
    </source>
</evidence>
<dbReference type="InterPro" id="IPR056729">
    <property type="entry name" value="GMPPB_C"/>
</dbReference>
<dbReference type="RefSeq" id="WP_246575308.1">
    <property type="nucleotide sequence ID" value="NZ_CP054597.1"/>
</dbReference>
<dbReference type="HAMAP" id="MF_01631">
    <property type="entry name" value="GlmU"/>
    <property type="match status" value="1"/>
</dbReference>
<feature type="active site" description="Proton acceptor" evidence="17">
    <location>
        <position position="379"/>
    </location>
</feature>
<feature type="binding site" evidence="17">
    <location>
        <position position="439"/>
    </location>
    <ligand>
        <name>acetyl-CoA</name>
        <dbReference type="ChEBI" id="CHEBI:57288"/>
    </ligand>
</feature>
<dbReference type="Gene3D" id="3.90.550.10">
    <property type="entry name" value="Spore Coat Polysaccharide Biosynthesis Protein SpsA, Chain A"/>
    <property type="match status" value="1"/>
</dbReference>
<keyword evidence="11 17" id="KW-0511">Multifunctional enzyme</keyword>
<evidence type="ECO:0000256" key="18">
    <source>
        <dbReference type="SAM" id="Phobius"/>
    </source>
</evidence>
<organism evidence="21 23">
    <name type="scientific">Neoehrlichia mikurensis</name>
    <dbReference type="NCBI Taxonomy" id="89586"/>
    <lineage>
        <taxon>Bacteria</taxon>
        <taxon>Pseudomonadati</taxon>
        <taxon>Pseudomonadota</taxon>
        <taxon>Alphaproteobacteria</taxon>
        <taxon>Rickettsiales</taxon>
        <taxon>Anaplasmataceae</taxon>
        <taxon>Candidatus Neoehrlichia</taxon>
    </lineage>
</organism>
<evidence type="ECO:0000256" key="6">
    <source>
        <dbReference type="ARBA" id="ARBA00022723"/>
    </source>
</evidence>
<evidence type="ECO:0000256" key="12">
    <source>
        <dbReference type="ARBA" id="ARBA00023315"/>
    </source>
</evidence>
<dbReference type="Pfam" id="PF12804">
    <property type="entry name" value="NTP_transf_3"/>
    <property type="match status" value="1"/>
</dbReference>
<dbReference type="Pfam" id="PF25087">
    <property type="entry name" value="GMPPB_C"/>
    <property type="match status" value="1"/>
</dbReference>
<comment type="subunit">
    <text evidence="17">Homotrimer.</text>
</comment>
<keyword evidence="24" id="KW-1185">Reference proteome</keyword>
<comment type="pathway">
    <text evidence="17">Nucleotide-sugar biosynthesis; UDP-N-acetyl-alpha-D-glucosamine biosynthesis; UDP-N-acetyl-alpha-D-glucosamine from N-acetyl-alpha-D-glucosamine 1-phosphate: step 1/1.</text>
</comment>
<dbReference type="GO" id="GO:0009245">
    <property type="term" value="P:lipid A biosynthetic process"/>
    <property type="evidence" value="ECO:0007669"/>
    <property type="project" value="UniProtKB-UniRule"/>
</dbReference>
<dbReference type="GO" id="GO:0000287">
    <property type="term" value="F:magnesium ion binding"/>
    <property type="evidence" value="ECO:0007669"/>
    <property type="project" value="UniProtKB-UniRule"/>
</dbReference>
<dbReference type="Gene3D" id="2.160.10.10">
    <property type="entry name" value="Hexapeptide repeat proteins"/>
    <property type="match status" value="1"/>
</dbReference>
<keyword evidence="6 17" id="KW-0479">Metal-binding</keyword>
<proteinExistence type="inferred from homology"/>
<dbReference type="GO" id="GO:0005737">
    <property type="term" value="C:cytoplasm"/>
    <property type="evidence" value="ECO:0007669"/>
    <property type="project" value="UniProtKB-SubCell"/>
</dbReference>
<protein>
    <recommendedName>
        <fullName evidence="17">Bifunctional protein GlmU</fullName>
    </recommendedName>
    <domain>
        <recommendedName>
            <fullName evidence="17">UDP-N-acetylglucosamine pyrophosphorylase</fullName>
            <ecNumber evidence="17">2.7.7.23</ecNumber>
        </recommendedName>
        <alternativeName>
            <fullName evidence="17">N-acetylglucosamine-1-phosphate uridyltransferase</fullName>
        </alternativeName>
    </domain>
    <domain>
        <recommendedName>
            <fullName evidence="17">Glucosamine-1-phosphate N-acetyltransferase</fullName>
            <ecNumber evidence="17">2.3.1.157</ecNumber>
        </recommendedName>
    </domain>
</protein>
<dbReference type="GO" id="GO:0071555">
    <property type="term" value="P:cell wall organization"/>
    <property type="evidence" value="ECO:0007669"/>
    <property type="project" value="UniProtKB-KW"/>
</dbReference>
<dbReference type="EMBL" id="CP089285">
    <property type="protein sequence ID" value="UTO56013.1"/>
    <property type="molecule type" value="Genomic_DNA"/>
</dbReference>
<evidence type="ECO:0000256" key="11">
    <source>
        <dbReference type="ARBA" id="ARBA00023268"/>
    </source>
</evidence>
<evidence type="ECO:0000256" key="5">
    <source>
        <dbReference type="ARBA" id="ARBA00022695"/>
    </source>
</evidence>
<feature type="binding site" evidence="17">
    <location>
        <position position="367"/>
    </location>
    <ligand>
        <name>UDP-N-acetyl-alpha-D-glucosamine</name>
        <dbReference type="ChEBI" id="CHEBI:57705"/>
    </ligand>
</feature>
<dbReference type="NCBIfam" id="TIGR01173">
    <property type="entry name" value="glmU"/>
    <property type="match status" value="1"/>
</dbReference>
<dbReference type="SUPFAM" id="SSF51161">
    <property type="entry name" value="Trimeric LpxA-like enzymes"/>
    <property type="match status" value="1"/>
</dbReference>
<feature type="binding site" evidence="17">
    <location>
        <position position="193"/>
    </location>
    <ligand>
        <name>UDP-N-acetyl-alpha-D-glucosamine</name>
        <dbReference type="ChEBI" id="CHEBI:57705"/>
    </ligand>
</feature>
<dbReference type="GO" id="GO:0008360">
    <property type="term" value="P:regulation of cell shape"/>
    <property type="evidence" value="ECO:0007669"/>
    <property type="project" value="UniProtKB-KW"/>
</dbReference>
<feature type="binding site" evidence="17">
    <location>
        <position position="393"/>
    </location>
    <ligand>
        <name>UDP-N-acetyl-alpha-D-glucosamine</name>
        <dbReference type="ChEBI" id="CHEBI:57705"/>
    </ligand>
</feature>
<name>A0A9Q9BZE9_9RICK</name>
<comment type="catalytic activity">
    <reaction evidence="14 17">
        <text>alpha-D-glucosamine 1-phosphate + acetyl-CoA = N-acetyl-alpha-D-glucosamine 1-phosphate + CoA + H(+)</text>
        <dbReference type="Rhea" id="RHEA:13725"/>
        <dbReference type="ChEBI" id="CHEBI:15378"/>
        <dbReference type="ChEBI" id="CHEBI:57287"/>
        <dbReference type="ChEBI" id="CHEBI:57288"/>
        <dbReference type="ChEBI" id="CHEBI:57776"/>
        <dbReference type="ChEBI" id="CHEBI:58516"/>
        <dbReference type="EC" id="2.3.1.157"/>
    </reaction>
</comment>
<dbReference type="AlphaFoldDB" id="A0A9Q9BZE9"/>
<evidence type="ECO:0000313" key="24">
    <source>
        <dbReference type="Proteomes" id="UP001059985"/>
    </source>
</evidence>
<keyword evidence="5 17" id="KW-0548">Nucleotidyltransferase</keyword>
<comment type="cofactor">
    <cofactor evidence="17">
        <name>Mg(2+)</name>
        <dbReference type="ChEBI" id="CHEBI:18420"/>
    </cofactor>
    <text evidence="17">Binds 1 Mg(2+) ion per subunit.</text>
</comment>
<dbReference type="PROSITE" id="PS00101">
    <property type="entry name" value="HEXAPEP_TRANSFERASES"/>
    <property type="match status" value="1"/>
</dbReference>
<comment type="pathway">
    <text evidence="17">Nucleotide-sugar biosynthesis; UDP-N-acetyl-alpha-D-glucosamine biosynthesis; N-acetyl-alpha-D-glucosamine 1-phosphate from alpha-D-glucosamine 6-phosphate (route II): step 2/2.</text>
</comment>
<feature type="region of interest" description="Linker" evidence="17">
    <location>
        <begin position="263"/>
        <end position="283"/>
    </location>
</feature>
<dbReference type="GO" id="GO:0019134">
    <property type="term" value="F:glucosamine-1-phosphate N-acetyltransferase activity"/>
    <property type="evidence" value="ECO:0007669"/>
    <property type="project" value="UniProtKB-UniRule"/>
</dbReference>
<comment type="similarity">
    <text evidence="2 17">In the N-terminal section; belongs to the N-acetylglucosamine-1-phosphate uridyltransferase family.</text>
</comment>
<feature type="binding site" evidence="17">
    <location>
        <position position="382"/>
    </location>
    <ligand>
        <name>UDP-N-acetyl-alpha-D-glucosamine</name>
        <dbReference type="ChEBI" id="CHEBI:57705"/>
    </ligand>
</feature>
<sequence>MVILYCILQKIDIFKNILEKVQKLVDAKYITYIILIMIDVVILAAGNSSRMKSNTSKILYKLGNFPVIEHVLHCASLLNPHNLVVVTNSNTEHYIALSLEKYNLNSQIALQEQRQGTGNAAKLAITKISNSDQKIVLILYGDTPLITVKTIYKMINLLQNSDNSIIILAFKSNNNQYGKIITDHNQKVLQIIEKDNSDINSHLSNSGIMIGYKNIIHDMLNTIQYHGEELYLTDVVLSATQHKLKVGYILSTEDEAIGINTRYDLAKAELYFQTRKRNFFLESGVTLLSPEHVFFSLDTKIANEVIIHPYTILGPQVNIKSHVEILAYSYLEKCYIKENSIIGPFARIRGNTTIEQFCNIGNFVEIKESTVNKMSKIKHLSYIGNCTIGENSNFGAGTVICNYDGNKKHHSVIGSYCFIGANSTLISPINVGNYAVIAAGSTITENIPQKSLGIARKRQIIKQNYKNKP</sequence>
<comment type="similarity">
    <text evidence="1 17">In the C-terminal section; belongs to the transferase hexapeptide repeat family.</text>
</comment>
<comment type="catalytic activity">
    <reaction evidence="15 17">
        <text>N-acetyl-alpha-D-glucosamine 1-phosphate + UTP + H(+) = UDP-N-acetyl-alpha-D-glucosamine + diphosphate</text>
        <dbReference type="Rhea" id="RHEA:13509"/>
        <dbReference type="ChEBI" id="CHEBI:15378"/>
        <dbReference type="ChEBI" id="CHEBI:33019"/>
        <dbReference type="ChEBI" id="CHEBI:46398"/>
        <dbReference type="ChEBI" id="CHEBI:57705"/>
        <dbReference type="ChEBI" id="CHEBI:57776"/>
        <dbReference type="EC" id="2.7.7.23"/>
    </reaction>
</comment>
<feature type="binding site" evidence="17">
    <location>
        <position position="57"/>
    </location>
    <ligand>
        <name>UDP-N-acetyl-alpha-D-glucosamine</name>
        <dbReference type="ChEBI" id="CHEBI:57705"/>
    </ligand>
</feature>
<feature type="binding site" evidence="17">
    <location>
        <position position="260"/>
    </location>
    <ligand>
        <name>Mg(2+)</name>
        <dbReference type="ChEBI" id="CHEBI:18420"/>
    </ligand>
</feature>
<evidence type="ECO:0000256" key="7">
    <source>
        <dbReference type="ARBA" id="ARBA00022737"/>
    </source>
</evidence>
<evidence type="ECO:0000256" key="16">
    <source>
        <dbReference type="ARBA" id="ARBA00049628"/>
    </source>
</evidence>
<feature type="region of interest" description="N-acetyltransferase" evidence="17">
    <location>
        <begin position="284"/>
        <end position="469"/>
    </location>
</feature>
<evidence type="ECO:0000256" key="3">
    <source>
        <dbReference type="ARBA" id="ARBA00022490"/>
    </source>
</evidence>
<keyword evidence="18" id="KW-0812">Transmembrane</keyword>
<feature type="binding site" evidence="17">
    <location>
        <position position="260"/>
    </location>
    <ligand>
        <name>UDP-N-acetyl-alpha-D-glucosamine</name>
        <dbReference type="ChEBI" id="CHEBI:57705"/>
    </ligand>
</feature>
<evidence type="ECO:0000256" key="15">
    <source>
        <dbReference type="ARBA" id="ARBA00048493"/>
    </source>
</evidence>
<gene>
    <name evidence="17 21" type="primary">glmU</name>
    <name evidence="22" type="ORF">LUA81_02655</name>
    <name evidence="21" type="ORF">LUA82_02675</name>
</gene>
<feature type="domain" description="Mannose-1-phosphate guanyltransferase C-terminal" evidence="20">
    <location>
        <begin position="332"/>
        <end position="431"/>
    </location>
</feature>
<dbReference type="InterPro" id="IPR011004">
    <property type="entry name" value="Trimer_LpxA-like_sf"/>
</dbReference>
<keyword evidence="12 17" id="KW-0012">Acyltransferase</keyword>
<evidence type="ECO:0000259" key="20">
    <source>
        <dbReference type="Pfam" id="PF25087"/>
    </source>
</evidence>
<feature type="transmembrane region" description="Helical" evidence="18">
    <location>
        <begin position="29"/>
        <end position="47"/>
    </location>
</feature>
<feature type="binding site" evidence="17">
    <location>
        <position position="349"/>
    </location>
    <ligand>
        <name>UDP-N-acetyl-alpha-D-glucosamine</name>
        <dbReference type="ChEBI" id="CHEBI:57705"/>
    </ligand>
</feature>
<feature type="binding site" evidence="17">
    <location>
        <begin position="116"/>
        <end position="117"/>
    </location>
    <ligand>
        <name>UDP-N-acetyl-alpha-D-glucosamine</name>
        <dbReference type="ChEBI" id="CHEBI:57705"/>
    </ligand>
</feature>
<keyword evidence="7 17" id="KW-0677">Repeat</keyword>
<keyword evidence="10 17" id="KW-0573">Peptidoglycan synthesis</keyword>
<dbReference type="InterPro" id="IPR025877">
    <property type="entry name" value="MobA-like_NTP_Trfase"/>
</dbReference>
<accession>A0A9Q9BZE9</accession>
<feature type="binding site" evidence="17">
    <location>
        <position position="178"/>
    </location>
    <ligand>
        <name>UDP-N-acetyl-alpha-D-glucosamine</name>
        <dbReference type="ChEBI" id="CHEBI:57705"/>
    </ligand>
</feature>
<dbReference type="GO" id="GO:0003977">
    <property type="term" value="F:UDP-N-acetylglucosamine diphosphorylase activity"/>
    <property type="evidence" value="ECO:0007669"/>
    <property type="project" value="UniProtKB-UniRule"/>
</dbReference>
<feature type="binding site" evidence="17">
    <location>
        <begin position="140"/>
        <end position="142"/>
    </location>
    <ligand>
        <name>UDP-N-acetyl-alpha-D-glucosamine</name>
        <dbReference type="ChEBI" id="CHEBI:57705"/>
    </ligand>
</feature>
<dbReference type="InterPro" id="IPR005882">
    <property type="entry name" value="Bifunctional_GlmU"/>
</dbReference>
<comment type="function">
    <text evidence="16 17">Catalyzes the last two sequential reactions in the de novo biosynthetic pathway for UDP-N-acetylglucosamine (UDP-GlcNAc). The C-terminal domain catalyzes the transfer of acetyl group from acetyl coenzyme A to glucosamine-1-phosphate (GlcN-1-P) to produce N-acetylglucosamine-1-phosphate (GlcNAc-1-P), which is converted into UDP-GlcNAc by the transfer of uridine 5-monophosphate (from uridine 5-triphosphate), a reaction catalyzed by the N-terminal domain.</text>
</comment>
<keyword evidence="9 17" id="KW-0133">Cell shape</keyword>
<keyword evidence="3 17" id="KW-0963">Cytoplasm</keyword>